<sequence>MAEGANLKSLALALHSLVLARVSRKRIVAEAITDRRWISDIRGTLGVEAVLQYLRICIMVTGSETQQDKLVNLSRHFIEQLILTRTKLRSTAGGGMVDARRGS</sequence>
<name>A0A0P0Y6J5_ORYSJ</name>
<proteinExistence type="predicted"/>
<reference evidence="1 2" key="2">
    <citation type="journal article" date="2013" name="Plant Cell Physiol.">
        <title>Rice Annotation Project Database (RAP-DB): an integrative and interactive database for rice genomics.</title>
        <authorList>
            <person name="Sakai H."/>
            <person name="Lee S.S."/>
            <person name="Tanaka T."/>
            <person name="Numa H."/>
            <person name="Kim J."/>
            <person name="Kawahara Y."/>
            <person name="Wakimoto H."/>
            <person name="Yang C.C."/>
            <person name="Iwamoto M."/>
            <person name="Abe T."/>
            <person name="Yamada Y."/>
            <person name="Muto A."/>
            <person name="Inokuchi H."/>
            <person name="Ikemura T."/>
            <person name="Matsumoto T."/>
            <person name="Sasaki T."/>
            <person name="Itoh T."/>
        </authorList>
    </citation>
    <scope>NUCLEOTIDE SEQUENCE [LARGE SCALE GENOMIC DNA]</scope>
    <source>
        <strain evidence="2">cv. Nipponbare</strain>
    </source>
</reference>
<evidence type="ECO:0000313" key="2">
    <source>
        <dbReference type="Proteomes" id="UP000059680"/>
    </source>
</evidence>
<dbReference type="AlphaFoldDB" id="A0A0P0Y6J5"/>
<dbReference type="PaxDb" id="39947-A0A0P0Y6J5"/>
<dbReference type="SMR" id="A0A0P0Y6J5"/>
<organism evidence="1 2">
    <name type="scientific">Oryza sativa subsp. japonica</name>
    <name type="common">Rice</name>
    <dbReference type="NCBI Taxonomy" id="39947"/>
    <lineage>
        <taxon>Eukaryota</taxon>
        <taxon>Viridiplantae</taxon>
        <taxon>Streptophyta</taxon>
        <taxon>Embryophyta</taxon>
        <taxon>Tracheophyta</taxon>
        <taxon>Spermatophyta</taxon>
        <taxon>Magnoliopsida</taxon>
        <taxon>Liliopsida</taxon>
        <taxon>Poales</taxon>
        <taxon>Poaceae</taxon>
        <taxon>BOP clade</taxon>
        <taxon>Oryzoideae</taxon>
        <taxon>Oryzeae</taxon>
        <taxon>Oryzinae</taxon>
        <taxon>Oryza</taxon>
        <taxon>Oryza sativa</taxon>
    </lineage>
</organism>
<keyword evidence="2" id="KW-1185">Reference proteome</keyword>
<reference evidence="1 2" key="3">
    <citation type="journal article" date="2013" name="Rice">
        <title>Improvement of the Oryza sativa Nipponbare reference genome using next generation sequence and optical map data.</title>
        <authorList>
            <person name="Kawahara Y."/>
            <person name="de la Bastide M."/>
            <person name="Hamilton J.P."/>
            <person name="Kanamori H."/>
            <person name="McCombie W.R."/>
            <person name="Ouyang S."/>
            <person name="Schwartz D.C."/>
            <person name="Tanaka T."/>
            <person name="Wu J."/>
            <person name="Zhou S."/>
            <person name="Childs K.L."/>
            <person name="Davidson R.M."/>
            <person name="Lin H."/>
            <person name="Quesada-Ocampo L."/>
            <person name="Vaillancourt B."/>
            <person name="Sakai H."/>
            <person name="Lee S.S."/>
            <person name="Kim J."/>
            <person name="Numa H."/>
            <person name="Itoh T."/>
            <person name="Buell C.R."/>
            <person name="Matsumoto T."/>
        </authorList>
    </citation>
    <scope>NUCLEOTIDE SEQUENCE [LARGE SCALE GENOMIC DNA]</scope>
    <source>
        <strain evidence="2">cv. Nipponbare</strain>
    </source>
</reference>
<gene>
    <name evidence="1" type="ordered locus">Os12g0129501</name>
    <name evidence="1" type="ORF">OSNPB_120129501</name>
</gene>
<dbReference type="Proteomes" id="UP000059680">
    <property type="component" value="Chromosome 12"/>
</dbReference>
<reference evidence="2" key="1">
    <citation type="journal article" date="2005" name="Nature">
        <title>The map-based sequence of the rice genome.</title>
        <authorList>
            <consortium name="International rice genome sequencing project (IRGSP)"/>
            <person name="Matsumoto T."/>
            <person name="Wu J."/>
            <person name="Kanamori H."/>
            <person name="Katayose Y."/>
            <person name="Fujisawa M."/>
            <person name="Namiki N."/>
            <person name="Mizuno H."/>
            <person name="Yamamoto K."/>
            <person name="Antonio B.A."/>
            <person name="Baba T."/>
            <person name="Sakata K."/>
            <person name="Nagamura Y."/>
            <person name="Aoki H."/>
            <person name="Arikawa K."/>
            <person name="Arita K."/>
            <person name="Bito T."/>
            <person name="Chiden Y."/>
            <person name="Fujitsuka N."/>
            <person name="Fukunaka R."/>
            <person name="Hamada M."/>
            <person name="Harada C."/>
            <person name="Hayashi A."/>
            <person name="Hijishita S."/>
            <person name="Honda M."/>
            <person name="Hosokawa S."/>
            <person name="Ichikawa Y."/>
            <person name="Idonuma A."/>
            <person name="Iijima M."/>
            <person name="Ikeda M."/>
            <person name="Ikeno M."/>
            <person name="Ito K."/>
            <person name="Ito S."/>
            <person name="Ito T."/>
            <person name="Ito Y."/>
            <person name="Ito Y."/>
            <person name="Iwabuchi A."/>
            <person name="Kamiya K."/>
            <person name="Karasawa W."/>
            <person name="Kurita K."/>
            <person name="Katagiri S."/>
            <person name="Kikuta A."/>
            <person name="Kobayashi H."/>
            <person name="Kobayashi N."/>
            <person name="Machita K."/>
            <person name="Maehara T."/>
            <person name="Masukawa M."/>
            <person name="Mizubayashi T."/>
            <person name="Mukai Y."/>
            <person name="Nagasaki H."/>
            <person name="Nagata Y."/>
            <person name="Naito S."/>
            <person name="Nakashima M."/>
            <person name="Nakama Y."/>
            <person name="Nakamichi Y."/>
            <person name="Nakamura M."/>
            <person name="Meguro A."/>
            <person name="Negishi M."/>
            <person name="Ohta I."/>
            <person name="Ohta T."/>
            <person name="Okamoto M."/>
            <person name="Ono N."/>
            <person name="Saji S."/>
            <person name="Sakaguchi M."/>
            <person name="Sakai K."/>
            <person name="Shibata M."/>
            <person name="Shimokawa T."/>
            <person name="Song J."/>
            <person name="Takazaki Y."/>
            <person name="Terasawa K."/>
            <person name="Tsugane M."/>
            <person name="Tsuji K."/>
            <person name="Ueda S."/>
            <person name="Waki K."/>
            <person name="Yamagata H."/>
            <person name="Yamamoto M."/>
            <person name="Yamamoto S."/>
            <person name="Yamane H."/>
            <person name="Yoshiki S."/>
            <person name="Yoshihara R."/>
            <person name="Yukawa K."/>
            <person name="Zhong H."/>
            <person name="Yano M."/>
            <person name="Yuan Q."/>
            <person name="Ouyang S."/>
            <person name="Liu J."/>
            <person name="Jones K.M."/>
            <person name="Gansberger K."/>
            <person name="Moffat K."/>
            <person name="Hill J."/>
            <person name="Bera J."/>
            <person name="Fadrosh D."/>
            <person name="Jin S."/>
            <person name="Johri S."/>
            <person name="Kim M."/>
            <person name="Overton L."/>
            <person name="Reardon M."/>
            <person name="Tsitrin T."/>
            <person name="Vuong H."/>
            <person name="Weaver B."/>
            <person name="Ciecko A."/>
            <person name="Tallon L."/>
            <person name="Jackson J."/>
            <person name="Pai G."/>
            <person name="Aken S.V."/>
            <person name="Utterback T."/>
            <person name="Reidmuller S."/>
            <person name="Feldblyum T."/>
            <person name="Hsiao J."/>
            <person name="Zismann V."/>
            <person name="Iobst S."/>
            <person name="de Vazeille A.R."/>
            <person name="Buell C.R."/>
            <person name="Ying K."/>
            <person name="Li Y."/>
            <person name="Lu T."/>
            <person name="Huang Y."/>
            <person name="Zhao Q."/>
            <person name="Feng Q."/>
            <person name="Zhang L."/>
            <person name="Zhu J."/>
            <person name="Weng Q."/>
            <person name="Mu J."/>
            <person name="Lu Y."/>
            <person name="Fan D."/>
            <person name="Liu Y."/>
            <person name="Guan J."/>
            <person name="Zhang Y."/>
            <person name="Yu S."/>
            <person name="Liu X."/>
            <person name="Zhang Y."/>
            <person name="Hong G."/>
            <person name="Han B."/>
            <person name="Choisne N."/>
            <person name="Demange N."/>
            <person name="Orjeda G."/>
            <person name="Samain S."/>
            <person name="Cattolico L."/>
            <person name="Pelletier E."/>
            <person name="Couloux A."/>
            <person name="Segurens B."/>
            <person name="Wincker P."/>
            <person name="D'Hont A."/>
            <person name="Scarpelli C."/>
            <person name="Weissenbach J."/>
            <person name="Salanoubat M."/>
            <person name="Quetier F."/>
            <person name="Yu Y."/>
            <person name="Kim H.R."/>
            <person name="Rambo T."/>
            <person name="Currie J."/>
            <person name="Collura K."/>
            <person name="Luo M."/>
            <person name="Yang T."/>
            <person name="Ammiraju J.S.S."/>
            <person name="Engler F."/>
            <person name="Soderlund C."/>
            <person name="Wing R.A."/>
            <person name="Palmer L.E."/>
            <person name="de la Bastide M."/>
            <person name="Spiegel L."/>
            <person name="Nascimento L."/>
            <person name="Zutavern T."/>
            <person name="O'Shaughnessy A."/>
            <person name="Dike S."/>
            <person name="Dedhia N."/>
            <person name="Preston R."/>
            <person name="Balija V."/>
            <person name="McCombie W.R."/>
            <person name="Chow T."/>
            <person name="Chen H."/>
            <person name="Chung M."/>
            <person name="Chen C."/>
            <person name="Shaw J."/>
            <person name="Wu H."/>
            <person name="Hsiao K."/>
            <person name="Chao Y."/>
            <person name="Chu M."/>
            <person name="Cheng C."/>
            <person name="Hour A."/>
            <person name="Lee P."/>
            <person name="Lin S."/>
            <person name="Lin Y."/>
            <person name="Liou J."/>
            <person name="Liu S."/>
            <person name="Hsing Y."/>
            <person name="Raghuvanshi S."/>
            <person name="Mohanty A."/>
            <person name="Bharti A.K."/>
            <person name="Gaur A."/>
            <person name="Gupta V."/>
            <person name="Kumar D."/>
            <person name="Ravi V."/>
            <person name="Vij S."/>
            <person name="Kapur A."/>
            <person name="Khurana P."/>
            <person name="Khurana P."/>
            <person name="Khurana J.P."/>
            <person name="Tyagi A.K."/>
            <person name="Gaikwad K."/>
            <person name="Singh A."/>
            <person name="Dalal V."/>
            <person name="Srivastava S."/>
            <person name="Dixit A."/>
            <person name="Pal A.K."/>
            <person name="Ghazi I.A."/>
            <person name="Yadav M."/>
            <person name="Pandit A."/>
            <person name="Bhargava A."/>
            <person name="Sureshbabu K."/>
            <person name="Batra K."/>
            <person name="Sharma T.R."/>
            <person name="Mohapatra T."/>
            <person name="Singh N.K."/>
            <person name="Messing J."/>
            <person name="Nelson A.B."/>
            <person name="Fuks G."/>
            <person name="Kavchok S."/>
            <person name="Keizer G."/>
            <person name="Linton E."/>
            <person name="Llaca V."/>
            <person name="Song R."/>
            <person name="Tanyolac B."/>
            <person name="Young S."/>
            <person name="Ho-Il K."/>
            <person name="Hahn J.H."/>
            <person name="Sangsakoo G."/>
            <person name="Vanavichit A."/>
            <person name="de Mattos Luiz.A.T."/>
            <person name="Zimmer P.D."/>
            <person name="Malone G."/>
            <person name="Dellagostin O."/>
            <person name="de Oliveira A.C."/>
            <person name="Bevan M."/>
            <person name="Bancroft I."/>
            <person name="Minx P."/>
            <person name="Cordum H."/>
            <person name="Wilson R."/>
            <person name="Cheng Z."/>
            <person name="Jin W."/>
            <person name="Jiang J."/>
            <person name="Leong S.A."/>
            <person name="Iwama H."/>
            <person name="Gojobori T."/>
            <person name="Itoh T."/>
            <person name="Niimura Y."/>
            <person name="Fujii Y."/>
            <person name="Habara T."/>
            <person name="Sakai H."/>
            <person name="Sato Y."/>
            <person name="Wilson G."/>
            <person name="Kumar K."/>
            <person name="McCouch S."/>
            <person name="Juretic N."/>
            <person name="Hoen D."/>
            <person name="Wright S."/>
            <person name="Bruskiewich R."/>
            <person name="Bureau T."/>
            <person name="Miyao A."/>
            <person name="Hirochika H."/>
            <person name="Nishikawa T."/>
            <person name="Kadowaki K."/>
            <person name="Sugiura M."/>
            <person name="Burr B."/>
            <person name="Sasaki T."/>
        </authorList>
    </citation>
    <scope>NUCLEOTIDE SEQUENCE [LARGE SCALE GENOMIC DNA]</scope>
    <source>
        <strain evidence="2">cv. Nipponbare</strain>
    </source>
</reference>
<dbReference type="EMBL" id="AP014968">
    <property type="protein sequence ID" value="BAT15727.1"/>
    <property type="molecule type" value="Genomic_DNA"/>
</dbReference>
<protein>
    <submittedName>
        <fullName evidence="1">Os12g0129501 protein</fullName>
    </submittedName>
</protein>
<dbReference type="InParanoid" id="A0A0P0Y6J5"/>
<evidence type="ECO:0000313" key="1">
    <source>
        <dbReference type="EMBL" id="BAT15727.1"/>
    </source>
</evidence>
<accession>A0A0P0Y6J5</accession>